<dbReference type="PROSITE" id="PS50164">
    <property type="entry name" value="GIY_YIG"/>
    <property type="match status" value="1"/>
</dbReference>
<dbReference type="PANTHER" id="PTHR34477">
    <property type="entry name" value="UPF0213 PROTEIN YHBQ"/>
    <property type="match status" value="1"/>
</dbReference>
<evidence type="ECO:0000256" key="1">
    <source>
        <dbReference type="ARBA" id="ARBA00007435"/>
    </source>
</evidence>
<reference evidence="3" key="1">
    <citation type="journal article" date="2024" name="Nature">
        <title>Anoxygenic phototroph of the Chloroflexota uses a type I reaction centre.</title>
        <authorList>
            <person name="Tsuji J.M."/>
            <person name="Shaw N.A."/>
            <person name="Nagashima S."/>
            <person name="Venkiteswaran J.J."/>
            <person name="Schiff S.L."/>
            <person name="Watanabe T."/>
            <person name="Fukui M."/>
            <person name="Hanada S."/>
            <person name="Tank M."/>
            <person name="Neufeld J.D."/>
        </authorList>
    </citation>
    <scope>NUCLEOTIDE SEQUENCE</scope>
    <source>
        <strain evidence="3">L227-S17</strain>
    </source>
</reference>
<keyword evidence="4" id="KW-1185">Reference proteome</keyword>
<dbReference type="Proteomes" id="UP001431572">
    <property type="component" value="Chromosome 1"/>
</dbReference>
<gene>
    <name evidence="3" type="ORF">OZ401_000979</name>
</gene>
<sequence>MSVNELEYGDKKVKKENHFYVYILRCADNTLYTGWTVNLAARVARHNTGKGAKYTRSRLPVILVYHEECADEKSARRRELAIKRLTRAEKLDLVD</sequence>
<dbReference type="SUPFAM" id="SSF82771">
    <property type="entry name" value="GIY-YIG endonuclease"/>
    <property type="match status" value="1"/>
</dbReference>
<name>A0ABY9B3C1_9CHLR</name>
<evidence type="ECO:0000313" key="4">
    <source>
        <dbReference type="Proteomes" id="UP001431572"/>
    </source>
</evidence>
<dbReference type="RefSeq" id="WP_341469594.1">
    <property type="nucleotide sequence ID" value="NZ_CP128399.1"/>
</dbReference>
<evidence type="ECO:0000313" key="3">
    <source>
        <dbReference type="EMBL" id="WJW67704.1"/>
    </source>
</evidence>
<protein>
    <submittedName>
        <fullName evidence="3">GIY-YIG nuclease family protein</fullName>
    </submittedName>
</protein>
<evidence type="ECO:0000259" key="2">
    <source>
        <dbReference type="PROSITE" id="PS50164"/>
    </source>
</evidence>
<organism evidence="3 4">
    <name type="scientific">Candidatus Chlorohelix allophototropha</name>
    <dbReference type="NCBI Taxonomy" id="3003348"/>
    <lineage>
        <taxon>Bacteria</taxon>
        <taxon>Bacillati</taxon>
        <taxon>Chloroflexota</taxon>
        <taxon>Chloroflexia</taxon>
        <taxon>Candidatus Chloroheliales</taxon>
        <taxon>Candidatus Chloroheliaceae</taxon>
        <taxon>Candidatus Chlorohelix</taxon>
    </lineage>
</organism>
<dbReference type="EMBL" id="CP128399">
    <property type="protein sequence ID" value="WJW67704.1"/>
    <property type="molecule type" value="Genomic_DNA"/>
</dbReference>
<feature type="domain" description="GIY-YIG" evidence="2">
    <location>
        <begin position="17"/>
        <end position="92"/>
    </location>
</feature>
<dbReference type="Pfam" id="PF01541">
    <property type="entry name" value="GIY-YIG"/>
    <property type="match status" value="1"/>
</dbReference>
<dbReference type="InterPro" id="IPR000305">
    <property type="entry name" value="GIY-YIG_endonuc"/>
</dbReference>
<comment type="similarity">
    <text evidence="1">Belongs to the UPF0213 family.</text>
</comment>
<dbReference type="PANTHER" id="PTHR34477:SF1">
    <property type="entry name" value="UPF0213 PROTEIN YHBQ"/>
    <property type="match status" value="1"/>
</dbReference>
<accession>A0ABY9B3C1</accession>
<dbReference type="InterPro" id="IPR050190">
    <property type="entry name" value="UPF0213_domain"/>
</dbReference>
<dbReference type="Gene3D" id="3.40.1440.10">
    <property type="entry name" value="GIY-YIG endonuclease"/>
    <property type="match status" value="1"/>
</dbReference>
<proteinExistence type="inferred from homology"/>
<dbReference type="InterPro" id="IPR035901">
    <property type="entry name" value="GIY-YIG_endonuc_sf"/>
</dbReference>
<dbReference type="CDD" id="cd10456">
    <property type="entry name" value="GIY-YIG_UPF0213"/>
    <property type="match status" value="1"/>
</dbReference>